<keyword evidence="11" id="KW-1185">Reference proteome</keyword>
<dbReference type="InterPro" id="IPR001653">
    <property type="entry name" value="DAP_epimerase_DapF"/>
</dbReference>
<dbReference type="NCBIfam" id="TIGR00652">
    <property type="entry name" value="DapF"/>
    <property type="match status" value="1"/>
</dbReference>
<dbReference type="EC" id="5.1.1.7" evidence="3 8"/>
<organism evidence="10 11">
    <name type="scientific">Gordonia effusa NBRC 100432</name>
    <dbReference type="NCBI Taxonomy" id="1077974"/>
    <lineage>
        <taxon>Bacteria</taxon>
        <taxon>Bacillati</taxon>
        <taxon>Actinomycetota</taxon>
        <taxon>Actinomycetes</taxon>
        <taxon>Mycobacteriales</taxon>
        <taxon>Gordoniaceae</taxon>
        <taxon>Gordonia</taxon>
    </lineage>
</organism>
<feature type="binding site" evidence="8">
    <location>
        <position position="174"/>
    </location>
    <ligand>
        <name>substrate</name>
    </ligand>
</feature>
<feature type="binding site" evidence="8">
    <location>
        <position position="89"/>
    </location>
    <ligand>
        <name>substrate</name>
    </ligand>
</feature>
<dbReference type="Pfam" id="PF01678">
    <property type="entry name" value="DAP_epimerase"/>
    <property type="match status" value="2"/>
</dbReference>
<feature type="binding site" evidence="8">
    <location>
        <position position="210"/>
    </location>
    <ligand>
        <name>substrate</name>
    </ligand>
</feature>
<comment type="catalytic activity">
    <reaction evidence="7 8">
        <text>(2S,6S)-2,6-diaminopimelate = meso-2,6-diaminopimelate</text>
        <dbReference type="Rhea" id="RHEA:15393"/>
        <dbReference type="ChEBI" id="CHEBI:57609"/>
        <dbReference type="ChEBI" id="CHEBI:57791"/>
        <dbReference type="EC" id="5.1.1.7"/>
    </reaction>
</comment>
<evidence type="ECO:0000256" key="1">
    <source>
        <dbReference type="ARBA" id="ARBA00005196"/>
    </source>
</evidence>
<comment type="caution">
    <text evidence="10">The sequence shown here is derived from an EMBL/GenBank/DDBJ whole genome shotgun (WGS) entry which is preliminary data.</text>
</comment>
<comment type="function">
    <text evidence="8">Catalyzes the stereoinversion of LL-2,6-diaminopimelate (L,L-DAP) to meso-diaminopimelate (meso-DAP), a precursor of L-lysine and an essential component of the bacterial peptidoglycan.</text>
</comment>
<comment type="subunit">
    <text evidence="8">Homodimer.</text>
</comment>
<dbReference type="STRING" id="1077974.GOEFS_042_00480"/>
<dbReference type="PROSITE" id="PS01326">
    <property type="entry name" value="DAP_EPIMERASE"/>
    <property type="match status" value="1"/>
</dbReference>
<accession>H0QYQ6</accession>
<keyword evidence="8" id="KW-0963">Cytoplasm</keyword>
<dbReference type="RefSeq" id="WP_007317294.1">
    <property type="nucleotide sequence ID" value="NZ_BAEH01000042.1"/>
</dbReference>
<feature type="binding site" evidence="8">
    <location>
        <position position="22"/>
    </location>
    <ligand>
        <name>substrate</name>
    </ligand>
</feature>
<keyword evidence="4 8" id="KW-0028">Amino-acid biosynthesis</keyword>
<evidence type="ECO:0000256" key="8">
    <source>
        <dbReference type="HAMAP-Rule" id="MF_00197"/>
    </source>
</evidence>
<dbReference type="PANTHER" id="PTHR31689">
    <property type="entry name" value="DIAMINOPIMELATE EPIMERASE, CHLOROPLASTIC"/>
    <property type="match status" value="1"/>
</dbReference>
<dbReference type="UniPathway" id="UPA00034">
    <property type="reaction ID" value="UER00025"/>
</dbReference>
<feature type="binding site" evidence="8">
    <location>
        <begin position="232"/>
        <end position="233"/>
    </location>
    <ligand>
        <name>substrate</name>
    </ligand>
</feature>
<dbReference type="InterPro" id="IPR018510">
    <property type="entry name" value="DAP_epimerase_AS"/>
</dbReference>
<comment type="similarity">
    <text evidence="2 8">Belongs to the diaminopimelate epimerase family.</text>
</comment>
<name>H0QYQ6_9ACTN</name>
<gene>
    <name evidence="8 10" type="primary">dapF</name>
    <name evidence="10" type="ORF">GOEFS_042_00480</name>
</gene>
<dbReference type="Proteomes" id="UP000035034">
    <property type="component" value="Unassembled WGS sequence"/>
</dbReference>
<evidence type="ECO:0000256" key="3">
    <source>
        <dbReference type="ARBA" id="ARBA00013080"/>
    </source>
</evidence>
<evidence type="ECO:0000256" key="4">
    <source>
        <dbReference type="ARBA" id="ARBA00022605"/>
    </source>
</evidence>
<dbReference type="eggNOG" id="COG0253">
    <property type="taxonomic scope" value="Bacteria"/>
</dbReference>
<evidence type="ECO:0000313" key="11">
    <source>
        <dbReference type="Proteomes" id="UP000035034"/>
    </source>
</evidence>
<evidence type="ECO:0000256" key="5">
    <source>
        <dbReference type="ARBA" id="ARBA00023154"/>
    </source>
</evidence>
<evidence type="ECO:0000256" key="6">
    <source>
        <dbReference type="ARBA" id="ARBA00023235"/>
    </source>
</evidence>
<feature type="active site" description="Proton acceptor" evidence="8">
    <location>
        <position position="241"/>
    </location>
</feature>
<feature type="site" description="Could be important to modulate the pK values of the two catalytic cysteine residues" evidence="8">
    <location>
        <position position="232"/>
    </location>
</feature>
<feature type="binding site" evidence="8">
    <location>
        <begin position="242"/>
        <end position="243"/>
    </location>
    <ligand>
        <name>substrate</name>
    </ligand>
</feature>
<dbReference type="EMBL" id="BAEH01000042">
    <property type="protein sequence ID" value="GAB17957.1"/>
    <property type="molecule type" value="Genomic_DNA"/>
</dbReference>
<comment type="caution">
    <text evidence="8">Lacks conserved residue(s) required for the propagation of feature annotation.</text>
</comment>
<dbReference type="PANTHER" id="PTHR31689:SF0">
    <property type="entry name" value="DIAMINOPIMELATE EPIMERASE"/>
    <property type="match status" value="1"/>
</dbReference>
<dbReference type="GO" id="GO:0008837">
    <property type="term" value="F:diaminopimelate epimerase activity"/>
    <property type="evidence" value="ECO:0007669"/>
    <property type="project" value="UniProtKB-UniRule"/>
</dbReference>
<sequence>MTLTLPDAGSVSQFFKGHGTQNDFVLLYDPAATLELTPDAVAALCDRQRGIGADGLLRVARAGELVARGVLDAHPDDVAPDDWFMDYRNADGSIAEMCGNGVRVFAHFCRATGLVESDVFTVGSRAGGRVVTVHSYDDSQAEVSVEMGRVRIDGESSATIDGVDYPGVVVDVGNPHLAAVVEGLSIDALAELDFIAGADIDAGVYPHGANVEILTPPVADGDVYRASMRVIERGVGETRSCGTGLVAAGAAALRSLGRDTGELRLTVPGGQVTVIIADDGATLRGPSRLVARGALIDGWERG</sequence>
<dbReference type="HAMAP" id="MF_00197">
    <property type="entry name" value="DAP_epimerase"/>
    <property type="match status" value="1"/>
</dbReference>
<dbReference type="Gene3D" id="3.10.310.10">
    <property type="entry name" value="Diaminopimelate Epimerase, Chain A, domain 1"/>
    <property type="match status" value="2"/>
</dbReference>
<keyword evidence="5 8" id="KW-0457">Lysine biosynthesis</keyword>
<protein>
    <recommendedName>
        <fullName evidence="3 8">Diaminopimelate epimerase</fullName>
        <shortName evidence="8">DAP epimerase</shortName>
        <ecNumber evidence="3 8">5.1.1.7</ecNumber>
    </recommendedName>
    <alternativeName>
        <fullName evidence="8">PLP-independent amino acid racemase</fullName>
    </alternativeName>
</protein>
<proteinExistence type="inferred from homology"/>
<evidence type="ECO:0000313" key="10">
    <source>
        <dbReference type="EMBL" id="GAB17957.1"/>
    </source>
</evidence>
<evidence type="ECO:0000256" key="2">
    <source>
        <dbReference type="ARBA" id="ARBA00010219"/>
    </source>
</evidence>
<comment type="pathway">
    <text evidence="1 8">Amino-acid biosynthesis; L-lysine biosynthesis via DAP pathway; DL-2,6-diaminopimelate from LL-2,6-diaminopimelate: step 1/1.</text>
</comment>
<comment type="subcellular location">
    <subcellularLocation>
        <location evidence="8">Cytoplasm</location>
    </subcellularLocation>
</comment>
<feature type="active site" description="Proton donor" evidence="8">
    <location>
        <position position="98"/>
    </location>
</feature>
<evidence type="ECO:0000256" key="9">
    <source>
        <dbReference type="PROSITE-ProRule" id="PRU10125"/>
    </source>
</evidence>
<dbReference type="SUPFAM" id="SSF54506">
    <property type="entry name" value="Diaminopimelate epimerase-like"/>
    <property type="match status" value="2"/>
</dbReference>
<reference evidence="10 11" key="1">
    <citation type="submission" date="2011-12" db="EMBL/GenBank/DDBJ databases">
        <title>Whole genome shotgun sequence of Gordonia effusa NBRC 100432.</title>
        <authorList>
            <person name="Yoshida I."/>
            <person name="Takarada H."/>
            <person name="Hosoyama A."/>
            <person name="Tsuchikane K."/>
            <person name="Katsumata H."/>
            <person name="Yamazaki S."/>
            <person name="Fujita N."/>
        </authorList>
    </citation>
    <scope>NUCLEOTIDE SEQUENCE [LARGE SCALE GENOMIC DNA]</scope>
    <source>
        <strain evidence="10 11">NBRC 100432</strain>
    </source>
</reference>
<feature type="binding site" evidence="8">
    <location>
        <begin position="99"/>
        <end position="100"/>
    </location>
    <ligand>
        <name>substrate</name>
    </ligand>
</feature>
<keyword evidence="6 8" id="KW-0413">Isomerase</keyword>
<dbReference type="GO" id="GO:0005829">
    <property type="term" value="C:cytosol"/>
    <property type="evidence" value="ECO:0007669"/>
    <property type="project" value="TreeGrafter"/>
</dbReference>
<dbReference type="AlphaFoldDB" id="H0QYQ6"/>
<evidence type="ECO:0000256" key="7">
    <source>
        <dbReference type="ARBA" id="ARBA00051712"/>
    </source>
</evidence>
<feature type="active site" evidence="9">
    <location>
        <position position="98"/>
    </location>
</feature>
<feature type="site" description="Could be important to modulate the pK values of the two catalytic cysteine residues" evidence="8">
    <location>
        <position position="176"/>
    </location>
</feature>
<dbReference type="GO" id="GO:0009089">
    <property type="term" value="P:lysine biosynthetic process via diaminopimelate"/>
    <property type="evidence" value="ECO:0007669"/>
    <property type="project" value="UniProtKB-UniRule"/>
</dbReference>